<feature type="compositionally biased region" description="Low complexity" evidence="1">
    <location>
        <begin position="126"/>
        <end position="146"/>
    </location>
</feature>
<comment type="caution">
    <text evidence="2">The sequence shown here is derived from an EMBL/GenBank/DDBJ whole genome shotgun (WGS) entry which is preliminary data.</text>
</comment>
<evidence type="ECO:0000313" key="2">
    <source>
        <dbReference type="EMBL" id="KAK0623578.1"/>
    </source>
</evidence>
<evidence type="ECO:0000256" key="1">
    <source>
        <dbReference type="SAM" id="MobiDB-lite"/>
    </source>
</evidence>
<gene>
    <name evidence="2" type="ORF">B0T14DRAFT_184279</name>
</gene>
<dbReference type="AlphaFoldDB" id="A0AA39WXQ5"/>
<feature type="region of interest" description="Disordered" evidence="1">
    <location>
        <begin position="112"/>
        <end position="163"/>
    </location>
</feature>
<evidence type="ECO:0000313" key="3">
    <source>
        <dbReference type="Proteomes" id="UP001175000"/>
    </source>
</evidence>
<dbReference type="Proteomes" id="UP001175000">
    <property type="component" value="Unassembled WGS sequence"/>
</dbReference>
<name>A0AA39WXQ5_9PEZI</name>
<sequence length="366" mass="39768">MIVSIVWLVFRRFKKRRDDGEASSSTLNFHKFLPQGLTFRSPFKVRKDRTWENLSDSNIVKDRPPTYSSEKAAPKKSVPLGGFYGHEKGYQYQSEDTRQDKLKDMLPTLPRLQTTGIPAAPPIPTHTPSSAKPSSSHPVSALSSNPVSAGRSTRGDVSANTTTPSTVARFSHAAQDSFSSTSAAQFGTMTVITATGTLRPNMGAAYYSQTDLARAPSDATRRDGNRTSVLSSLSSGFGDGDIIVPGAVPPVPQVPAKAYPNTTAPAPNGYPRFSWMSQEPGKRDTVYTQASEDQPPRFRSVNSWVDQQTGRIKRAQQNAPPAVPNAHGTVGIPGIHNPPREEGFDMMMDDEKPRRVEDALAASVKI</sequence>
<feature type="region of interest" description="Disordered" evidence="1">
    <location>
        <begin position="315"/>
        <end position="334"/>
    </location>
</feature>
<feature type="compositionally biased region" description="Low complexity" evidence="1">
    <location>
        <begin position="315"/>
        <end position="326"/>
    </location>
</feature>
<feature type="region of interest" description="Disordered" evidence="1">
    <location>
        <begin position="61"/>
        <end position="80"/>
    </location>
</feature>
<keyword evidence="3" id="KW-1185">Reference proteome</keyword>
<accession>A0AA39WXQ5</accession>
<reference evidence="2" key="1">
    <citation type="submission" date="2023-06" db="EMBL/GenBank/DDBJ databases">
        <title>Genome-scale phylogeny and comparative genomics of the fungal order Sordariales.</title>
        <authorList>
            <consortium name="Lawrence Berkeley National Laboratory"/>
            <person name="Hensen N."/>
            <person name="Bonometti L."/>
            <person name="Westerberg I."/>
            <person name="Brannstrom I.O."/>
            <person name="Guillou S."/>
            <person name="Cros-Aarteil S."/>
            <person name="Calhoun S."/>
            <person name="Haridas S."/>
            <person name="Kuo A."/>
            <person name="Mondo S."/>
            <person name="Pangilinan J."/>
            <person name="Riley R."/>
            <person name="Labutti K."/>
            <person name="Andreopoulos B."/>
            <person name="Lipzen A."/>
            <person name="Chen C."/>
            <person name="Yanf M."/>
            <person name="Daum C."/>
            <person name="Ng V."/>
            <person name="Clum A."/>
            <person name="Steindorff A."/>
            <person name="Ohm R."/>
            <person name="Martin F."/>
            <person name="Silar P."/>
            <person name="Natvig D."/>
            <person name="Lalanne C."/>
            <person name="Gautier V."/>
            <person name="Ament-Velasquez S.L."/>
            <person name="Kruys A."/>
            <person name="Hutchinson M.I."/>
            <person name="Powell A.J."/>
            <person name="Barry K."/>
            <person name="Miller A.N."/>
            <person name="Grigoriev I.V."/>
            <person name="Debuchy R."/>
            <person name="Gladieux P."/>
            <person name="Thoren M.H."/>
            <person name="Johannesson H."/>
        </authorList>
    </citation>
    <scope>NUCLEOTIDE SEQUENCE</scope>
    <source>
        <strain evidence="2">CBS 606.72</strain>
    </source>
</reference>
<protein>
    <submittedName>
        <fullName evidence="2">Uncharacterized protein</fullName>
    </submittedName>
</protein>
<organism evidence="2 3">
    <name type="scientific">Immersiella caudata</name>
    <dbReference type="NCBI Taxonomy" id="314043"/>
    <lineage>
        <taxon>Eukaryota</taxon>
        <taxon>Fungi</taxon>
        <taxon>Dikarya</taxon>
        <taxon>Ascomycota</taxon>
        <taxon>Pezizomycotina</taxon>
        <taxon>Sordariomycetes</taxon>
        <taxon>Sordariomycetidae</taxon>
        <taxon>Sordariales</taxon>
        <taxon>Lasiosphaeriaceae</taxon>
        <taxon>Immersiella</taxon>
    </lineage>
</organism>
<proteinExistence type="predicted"/>
<dbReference type="EMBL" id="JAULSU010000003">
    <property type="protein sequence ID" value="KAK0623578.1"/>
    <property type="molecule type" value="Genomic_DNA"/>
</dbReference>